<evidence type="ECO:0000313" key="1">
    <source>
        <dbReference type="EMBL" id="KZT23133.1"/>
    </source>
</evidence>
<dbReference type="EMBL" id="KV425588">
    <property type="protein sequence ID" value="KZT23133.1"/>
    <property type="molecule type" value="Genomic_DNA"/>
</dbReference>
<dbReference type="Proteomes" id="UP000076761">
    <property type="component" value="Unassembled WGS sequence"/>
</dbReference>
<gene>
    <name evidence="1" type="ORF">NEOLEDRAFT_571313</name>
</gene>
<evidence type="ECO:0000313" key="2">
    <source>
        <dbReference type="Proteomes" id="UP000076761"/>
    </source>
</evidence>
<organism evidence="1 2">
    <name type="scientific">Neolentinus lepideus HHB14362 ss-1</name>
    <dbReference type="NCBI Taxonomy" id="1314782"/>
    <lineage>
        <taxon>Eukaryota</taxon>
        <taxon>Fungi</taxon>
        <taxon>Dikarya</taxon>
        <taxon>Basidiomycota</taxon>
        <taxon>Agaricomycotina</taxon>
        <taxon>Agaricomycetes</taxon>
        <taxon>Gloeophyllales</taxon>
        <taxon>Gloeophyllaceae</taxon>
        <taxon>Neolentinus</taxon>
    </lineage>
</organism>
<protein>
    <submittedName>
        <fullName evidence="1">Uncharacterized protein</fullName>
    </submittedName>
</protein>
<name>A0A165R089_9AGAM</name>
<reference evidence="1 2" key="1">
    <citation type="journal article" date="2016" name="Mol. Biol. Evol.">
        <title>Comparative Genomics of Early-Diverging Mushroom-Forming Fungi Provides Insights into the Origins of Lignocellulose Decay Capabilities.</title>
        <authorList>
            <person name="Nagy L.G."/>
            <person name="Riley R."/>
            <person name="Tritt A."/>
            <person name="Adam C."/>
            <person name="Daum C."/>
            <person name="Floudas D."/>
            <person name="Sun H."/>
            <person name="Yadav J.S."/>
            <person name="Pangilinan J."/>
            <person name="Larsson K.H."/>
            <person name="Matsuura K."/>
            <person name="Barry K."/>
            <person name="Labutti K."/>
            <person name="Kuo R."/>
            <person name="Ohm R.A."/>
            <person name="Bhattacharya S.S."/>
            <person name="Shirouzu T."/>
            <person name="Yoshinaga Y."/>
            <person name="Martin F.M."/>
            <person name="Grigoriev I.V."/>
            <person name="Hibbett D.S."/>
        </authorList>
    </citation>
    <scope>NUCLEOTIDE SEQUENCE [LARGE SCALE GENOMIC DNA]</scope>
    <source>
        <strain evidence="1 2">HHB14362 ss-1</strain>
    </source>
</reference>
<accession>A0A165R089</accession>
<keyword evidence="2" id="KW-1185">Reference proteome</keyword>
<sequence length="158" mass="17722">MKCPTPAVSLHCFNSVVHRLDSYDHHSPQHLCPASLALPRISRFLRRGRWHPSRILTSGPFRQILNQELGHGVLNQGKYLAVLTYGSTASLCLSCAISRTQSIARSSAFSPSTLTFLFSRRQLCRSSRLRNRPSLRHEEVSSRAAQIAQVSSRVARSR</sequence>
<dbReference type="AlphaFoldDB" id="A0A165R089"/>
<proteinExistence type="predicted"/>
<dbReference type="InParanoid" id="A0A165R089"/>